<dbReference type="AlphaFoldDB" id="A0A401WBD6"/>
<feature type="compositionally biased region" description="Low complexity" evidence="2">
    <location>
        <begin position="278"/>
        <end position="301"/>
    </location>
</feature>
<protein>
    <submittedName>
        <fullName evidence="4">Export associated protein</fullName>
    </submittedName>
</protein>
<feature type="compositionally biased region" description="Low complexity" evidence="2">
    <location>
        <begin position="187"/>
        <end position="255"/>
    </location>
</feature>
<dbReference type="Gene3D" id="3.40.50.300">
    <property type="entry name" value="P-loop containing nucleotide triphosphate hydrolases"/>
    <property type="match status" value="1"/>
</dbReference>
<dbReference type="Gene3D" id="2.60.60.30">
    <property type="entry name" value="sav2460 like domains"/>
    <property type="match status" value="1"/>
</dbReference>
<evidence type="ECO:0000313" key="4">
    <source>
        <dbReference type="EMBL" id="GCD46623.1"/>
    </source>
</evidence>
<feature type="region of interest" description="Disordered" evidence="2">
    <location>
        <begin position="185"/>
        <end position="321"/>
    </location>
</feature>
<reference evidence="4 5" key="1">
    <citation type="submission" date="2018-11" db="EMBL/GenBank/DDBJ databases">
        <title>Whole genome sequence of Streptomyces paromomycinus NBRC 15454(T).</title>
        <authorList>
            <person name="Komaki H."/>
            <person name="Tamura T."/>
        </authorList>
    </citation>
    <scope>NUCLEOTIDE SEQUENCE [LARGE SCALE GENOMIC DNA]</scope>
    <source>
        <strain evidence="4 5">NBRC 15454</strain>
    </source>
</reference>
<dbReference type="InterPro" id="IPR003325">
    <property type="entry name" value="TerD"/>
</dbReference>
<dbReference type="InterPro" id="IPR027417">
    <property type="entry name" value="P-loop_NTPase"/>
</dbReference>
<comment type="caution">
    <text evidence="4">The sequence shown here is derived from an EMBL/GenBank/DDBJ whole genome shotgun (WGS) entry which is preliminary data.</text>
</comment>
<feature type="domain" description="TerD" evidence="3">
    <location>
        <begin position="65"/>
        <end position="162"/>
    </location>
</feature>
<dbReference type="Pfam" id="PF02342">
    <property type="entry name" value="TerD"/>
    <property type="match status" value="1"/>
</dbReference>
<accession>A0A401WBD6</accession>
<keyword evidence="5" id="KW-1185">Reference proteome</keyword>
<dbReference type="EMBL" id="BHZD01000001">
    <property type="protein sequence ID" value="GCD46623.1"/>
    <property type="molecule type" value="Genomic_DNA"/>
</dbReference>
<organism evidence="4 5">
    <name type="scientific">Streptomyces paromomycinus</name>
    <name type="common">Streptomyces rimosus subsp. paromomycinus</name>
    <dbReference type="NCBI Taxonomy" id="92743"/>
    <lineage>
        <taxon>Bacteria</taxon>
        <taxon>Bacillati</taxon>
        <taxon>Actinomycetota</taxon>
        <taxon>Actinomycetes</taxon>
        <taxon>Kitasatosporales</taxon>
        <taxon>Streptomycetaceae</taxon>
        <taxon>Streptomyces</taxon>
    </lineage>
</organism>
<evidence type="ECO:0000256" key="2">
    <source>
        <dbReference type="SAM" id="MobiDB-lite"/>
    </source>
</evidence>
<dbReference type="RefSeq" id="WP_125056937.1">
    <property type="nucleotide sequence ID" value="NZ_BHZD01000001.1"/>
</dbReference>
<evidence type="ECO:0000256" key="1">
    <source>
        <dbReference type="ARBA" id="ARBA00008775"/>
    </source>
</evidence>
<dbReference type="Proteomes" id="UP000286746">
    <property type="component" value="Unassembled WGS sequence"/>
</dbReference>
<proteinExistence type="inferred from homology"/>
<comment type="similarity">
    <text evidence="1">Belongs to the CAPAB/TerDEXZ family.</text>
</comment>
<gene>
    <name evidence="4" type="ORF">GKJPGBOP_06374</name>
</gene>
<dbReference type="InterPro" id="IPR051324">
    <property type="entry name" value="Stress/Tellurium_Resist"/>
</dbReference>
<name>A0A401WBD6_STREY</name>
<sequence length="721" mass="74527">MTAELVRGQNHSLDRTRLEIRIAAGGPVVAGVTLADERGGLAGAEAVAHPGAPRRDGVEVPRQAAAEHRIAVDLGALPAAVHRASVLLALPVGIGGPAVFGAAAAPFVAVTGLDGTELASYTLVDLDAETAVVAVELYRRQGAWKVRAVGQGYAGGLAALFQDQGLPQATGAGLAAEIQEAVRSGHARSVPAPAASSSTAAPSSTAASPDRTASSSPAGASGPTASPSPAAASPNPTTASPSSPAASAPAESSGPVDYRHPKRRASNPPLPSQPRQETPATPSLTSTPPASASTPTPVSAPTAPPSGDAQPAGPVAGDAAGRTPEERLYNQVWGMFEDLARTVAAYRSAMDFAQSRLAKELDAVNADPRNRMGAAAEEARAAAHDKHARLAAQAREVLDRDLGQLTAEAEVVEPALPPALASWGSPVWQGYRPPEEYPTAVRLGDLRLPECPDLRIPMLVRLPMNRGLWIDSGRPETVDGASGSSFGLDGLDGLEGLDGLAGGPDGAEPLDAAEVRRRAVDTAVTLAARLLAAHPVGELTVHVIDPAGSATPALAPLLETGALREPPATGAQGVTAVLGELTRRVDLVQMAVRNQAAEALPPDLDTAEQLLIVHDFPHGFDDRAVNQLRYLADEGPSVGVHLLMVADRAEAREYGPVLDPLWRSLLRVTPVPDAHLADPWVGHAWTYEPSRVPDGSRVLRKVLGDLAEARRSQGRSRTREG</sequence>
<evidence type="ECO:0000259" key="3">
    <source>
        <dbReference type="Pfam" id="PF02342"/>
    </source>
</evidence>
<dbReference type="PANTHER" id="PTHR32097:SF4">
    <property type="entry name" value="GENERAL STRESS PROTEIN 16U"/>
    <property type="match status" value="1"/>
</dbReference>
<dbReference type="PANTHER" id="PTHR32097">
    <property type="entry name" value="CAMP-BINDING PROTEIN 1-RELATED"/>
    <property type="match status" value="1"/>
</dbReference>
<evidence type="ECO:0000313" key="5">
    <source>
        <dbReference type="Proteomes" id="UP000286746"/>
    </source>
</evidence>
<dbReference type="CDD" id="cd06974">
    <property type="entry name" value="TerD_like"/>
    <property type="match status" value="1"/>
</dbReference>